<feature type="domain" description="Amidohydrolase-related" evidence="1">
    <location>
        <begin position="45"/>
        <end position="387"/>
    </location>
</feature>
<dbReference type="SUPFAM" id="SSF51338">
    <property type="entry name" value="Composite domain of metallo-dependent hydrolases"/>
    <property type="match status" value="1"/>
</dbReference>
<dbReference type="InterPro" id="IPR050287">
    <property type="entry name" value="MTA/SAH_deaminase"/>
</dbReference>
<sequence length="422" mass="48731">MKLENAVFLNAEGCLERGGFRIVNGKITFQPEAQEEEVMDCEEYIIVPGLLNAHFHSYSPLAAGLMKEMAIQDWADDSDQGHIQQLFFDYLDHYMSQELFYKVAQKSYIEMVKSGITFVSDSDPGPSPWQLSEAVNELGIRGIVDTYEEIGEYHNKINGRVMFGTHLLEEEDVTEEELLKLQNEKEAYKAVRMTHCMENKWRHDLVYEAFGRSSVELYHERGLLDEGTVLFHGVYLSEKDIERIADHETSVVHCPLSNLDTGAGVADVPLMLEKGVNVSLGTDFVHTNMRELMKMVYYGLKIHQPVDRFSARDVWEMASWNGAAAYGLDHRLGRIEDGYEADLVFIRKNEYTGTFFENERFSDALHNLLFQTRDEDVAHVMVEGDWVMKDRRMTNIDEKEINEAFVEIRQEFREYVAQRELS</sequence>
<evidence type="ECO:0000313" key="3">
    <source>
        <dbReference type="Proteomes" id="UP000663970"/>
    </source>
</evidence>
<accession>A0ABS3DRJ0</accession>
<dbReference type="InterPro" id="IPR006680">
    <property type="entry name" value="Amidohydro-rel"/>
</dbReference>
<dbReference type="PANTHER" id="PTHR43794:SF5">
    <property type="entry name" value="CHLOROHYDROLASE FAMILY PROTEIN"/>
    <property type="match status" value="1"/>
</dbReference>
<keyword evidence="3" id="KW-1185">Reference proteome</keyword>
<evidence type="ECO:0000313" key="2">
    <source>
        <dbReference type="EMBL" id="MBN8233917.1"/>
    </source>
</evidence>
<protein>
    <submittedName>
        <fullName evidence="2">Amidohydrolase family protein</fullName>
    </submittedName>
</protein>
<dbReference type="PANTHER" id="PTHR43794">
    <property type="entry name" value="AMINOHYDROLASE SSNA-RELATED"/>
    <property type="match status" value="1"/>
</dbReference>
<dbReference type="Gene3D" id="2.30.40.10">
    <property type="entry name" value="Urease, subunit C, domain 1"/>
    <property type="match status" value="1"/>
</dbReference>
<dbReference type="Gene3D" id="3.20.20.140">
    <property type="entry name" value="Metal-dependent hydrolases"/>
    <property type="match status" value="1"/>
</dbReference>
<gene>
    <name evidence="2" type="ORF">JF544_01610</name>
</gene>
<comment type="caution">
    <text evidence="2">The sequence shown here is derived from an EMBL/GenBank/DDBJ whole genome shotgun (WGS) entry which is preliminary data.</text>
</comment>
<dbReference type="InterPro" id="IPR011059">
    <property type="entry name" value="Metal-dep_hydrolase_composite"/>
</dbReference>
<proteinExistence type="predicted"/>
<dbReference type="RefSeq" id="WP_206931978.1">
    <property type="nucleotide sequence ID" value="NZ_JAEKJY010000001.1"/>
</dbReference>
<dbReference type="Pfam" id="PF01979">
    <property type="entry name" value="Amidohydro_1"/>
    <property type="match status" value="1"/>
</dbReference>
<evidence type="ECO:0000259" key="1">
    <source>
        <dbReference type="Pfam" id="PF01979"/>
    </source>
</evidence>
<dbReference type="EMBL" id="JAEKJY010000001">
    <property type="protein sequence ID" value="MBN8233917.1"/>
    <property type="molecule type" value="Genomic_DNA"/>
</dbReference>
<reference evidence="2 3" key="1">
    <citation type="submission" date="2020-12" db="EMBL/GenBank/DDBJ databases">
        <title>Oil enriched cultivation method for isolating marine PHA-producing bacteria.</title>
        <authorList>
            <person name="Zheng W."/>
            <person name="Yu S."/>
            <person name="Huang Y."/>
        </authorList>
    </citation>
    <scope>NUCLEOTIDE SEQUENCE [LARGE SCALE GENOMIC DNA]</scope>
    <source>
        <strain evidence="2 3">SY-2-6</strain>
    </source>
</reference>
<name>A0ABS3DRJ0_9BACI</name>
<dbReference type="SUPFAM" id="SSF51556">
    <property type="entry name" value="Metallo-dependent hydrolases"/>
    <property type="match status" value="1"/>
</dbReference>
<dbReference type="InterPro" id="IPR032466">
    <property type="entry name" value="Metal_Hydrolase"/>
</dbReference>
<organism evidence="2 3">
    <name type="scientific">Halobacillus kuroshimensis</name>
    <dbReference type="NCBI Taxonomy" id="302481"/>
    <lineage>
        <taxon>Bacteria</taxon>
        <taxon>Bacillati</taxon>
        <taxon>Bacillota</taxon>
        <taxon>Bacilli</taxon>
        <taxon>Bacillales</taxon>
        <taxon>Bacillaceae</taxon>
        <taxon>Halobacillus</taxon>
    </lineage>
</organism>
<dbReference type="Proteomes" id="UP000663970">
    <property type="component" value="Unassembled WGS sequence"/>
</dbReference>